<dbReference type="RefSeq" id="WP_026823531.1">
    <property type="nucleotide sequence ID" value="NZ_CP123513.1"/>
</dbReference>
<dbReference type="Proteomes" id="UP001177595">
    <property type="component" value="Plasmid paPv9"/>
</dbReference>
<accession>A0AA95GWB1</accession>
<evidence type="ECO:0000313" key="2">
    <source>
        <dbReference type="EMBL" id="WGM09098.1"/>
    </source>
</evidence>
<keyword evidence="3" id="KW-1185">Reference proteome</keyword>
<geneLocation type="plasmid" evidence="2 3">
    <name>paNv_CAN14</name>
</geneLocation>
<name>A0AA95GWB1_9GAMM</name>
<sequence length="112" mass="13642">MSFFKKILLYYHYVIDVIKSKKIIVVIDDIEIHNKKIFVLYHIESAVFVTNKDEITDFYHKYYDNLLTSDRRTIIKYLAYNSLLKNFISQQEMISIDDIISYIERDKNEEFR</sequence>
<evidence type="ECO:0000313" key="1">
    <source>
        <dbReference type="EMBL" id="WGM03944.1"/>
    </source>
</evidence>
<proteinExistence type="predicted"/>
<evidence type="ECO:0000313" key="3">
    <source>
        <dbReference type="Proteomes" id="UP001177592"/>
    </source>
</evidence>
<dbReference type="EMBL" id="CP123537">
    <property type="protein sequence ID" value="WGM09098.1"/>
    <property type="molecule type" value="Genomic_DNA"/>
</dbReference>
<geneLocation type="plasmid" evidence="1 4">
    <name>paPv9</name>
</geneLocation>
<dbReference type="AlphaFoldDB" id="A0AA95GWB1"/>
<protein>
    <submittedName>
        <fullName evidence="1">Uncharacterized protein</fullName>
    </submittedName>
</protein>
<gene>
    <name evidence="1" type="ORF">QE210_21135</name>
    <name evidence="2" type="ORF">QE258_27690</name>
</gene>
<keyword evidence="1" id="KW-0614">Plasmid</keyword>
<dbReference type="Proteomes" id="UP001177592">
    <property type="component" value="Plasmid paNv_CAN14"/>
</dbReference>
<organism evidence="1 4">
    <name type="scientific">Arsenophonus nasoniae</name>
    <name type="common">son-killer infecting Nasonia vitripennis</name>
    <dbReference type="NCBI Taxonomy" id="638"/>
    <lineage>
        <taxon>Bacteria</taxon>
        <taxon>Pseudomonadati</taxon>
        <taxon>Pseudomonadota</taxon>
        <taxon>Gammaproteobacteria</taxon>
        <taxon>Enterobacterales</taxon>
        <taxon>Morganellaceae</taxon>
        <taxon>Arsenophonus</taxon>
    </lineage>
</organism>
<evidence type="ECO:0000313" key="4">
    <source>
        <dbReference type="Proteomes" id="UP001177595"/>
    </source>
</evidence>
<reference evidence="1" key="1">
    <citation type="submission" date="2023-04" db="EMBL/GenBank/DDBJ databases">
        <title>Genome dynamics across the evolutionary transition to endosymbiosis.</title>
        <authorList>
            <person name="Siozios S."/>
            <person name="Nadal-Jimenez P."/>
            <person name="Azagi T."/>
            <person name="Sprong H."/>
            <person name="Frost C.L."/>
            <person name="Parratt S.R."/>
            <person name="Taylor G."/>
            <person name="Brettell L."/>
            <person name="Lew K.C."/>
            <person name="Croft L."/>
            <person name="King K.C."/>
            <person name="Brockhurst M.A."/>
            <person name="Hypsa V."/>
            <person name="Novakova E."/>
            <person name="Darby A.C."/>
            <person name="Hurst G.D.D."/>
        </authorList>
    </citation>
    <scope>NUCLEOTIDE SEQUENCE</scope>
    <source>
        <strain evidence="2">ANv_CAN</strain>
        <strain evidence="1">APv</strain>
        <plasmid evidence="2">paNv_CAN14</plasmid>
        <plasmid evidence="1">paPv9</plasmid>
    </source>
</reference>
<dbReference type="EMBL" id="CP123513">
    <property type="protein sequence ID" value="WGM03944.1"/>
    <property type="molecule type" value="Genomic_DNA"/>
</dbReference>